<dbReference type="Gene3D" id="3.30.70.330">
    <property type="match status" value="2"/>
</dbReference>
<evidence type="ECO:0000256" key="2">
    <source>
        <dbReference type="ARBA" id="ARBA00007243"/>
    </source>
</evidence>
<keyword evidence="3" id="KW-0507">mRNA processing</keyword>
<evidence type="ECO:0000256" key="6">
    <source>
        <dbReference type="ARBA" id="ARBA00022884"/>
    </source>
</evidence>
<organism evidence="13 14">
    <name type="scientific">Coemansia javaensis</name>
    <dbReference type="NCBI Taxonomy" id="2761396"/>
    <lineage>
        <taxon>Eukaryota</taxon>
        <taxon>Fungi</taxon>
        <taxon>Fungi incertae sedis</taxon>
        <taxon>Zoopagomycota</taxon>
        <taxon>Kickxellomycotina</taxon>
        <taxon>Kickxellomycetes</taxon>
        <taxon>Kickxellales</taxon>
        <taxon>Kickxellaceae</taxon>
        <taxon>Coemansia</taxon>
    </lineage>
</organism>
<name>A0A9W8H7V2_9FUNG</name>
<keyword evidence="8" id="KW-0539">Nucleus</keyword>
<feature type="domain" description="RRM" evidence="12">
    <location>
        <begin position="8"/>
        <end position="87"/>
    </location>
</feature>
<dbReference type="EMBL" id="JANBUL010000361">
    <property type="protein sequence ID" value="KAJ2776445.1"/>
    <property type="molecule type" value="Genomic_DNA"/>
</dbReference>
<dbReference type="InterPro" id="IPR035979">
    <property type="entry name" value="RBD_domain_sf"/>
</dbReference>
<accession>A0A9W8H7V2</accession>
<dbReference type="GO" id="GO:0006397">
    <property type="term" value="P:mRNA processing"/>
    <property type="evidence" value="ECO:0007669"/>
    <property type="project" value="UniProtKB-KW"/>
</dbReference>
<evidence type="ECO:0000256" key="10">
    <source>
        <dbReference type="PROSITE-ProRule" id="PRU00176"/>
    </source>
</evidence>
<dbReference type="FunFam" id="3.30.70.330:FF:000029">
    <property type="entry name" value="U2 small nuclear ribonucleoprotein B"/>
    <property type="match status" value="1"/>
</dbReference>
<protein>
    <recommendedName>
        <fullName evidence="12">RRM domain-containing protein</fullName>
    </recommendedName>
</protein>
<evidence type="ECO:0000313" key="14">
    <source>
        <dbReference type="Proteomes" id="UP001140217"/>
    </source>
</evidence>
<feature type="region of interest" description="Disordered" evidence="11">
    <location>
        <begin position="119"/>
        <end position="212"/>
    </location>
</feature>
<feature type="compositionally biased region" description="Basic and acidic residues" evidence="11">
    <location>
        <begin position="125"/>
        <end position="144"/>
    </location>
</feature>
<gene>
    <name evidence="13" type="ORF">H4R18_005665</name>
</gene>
<evidence type="ECO:0000256" key="8">
    <source>
        <dbReference type="ARBA" id="ARBA00023242"/>
    </source>
</evidence>
<comment type="caution">
    <text evidence="13">The sequence shown here is derived from an EMBL/GenBank/DDBJ whole genome shotgun (WGS) entry which is preliminary data.</text>
</comment>
<dbReference type="SMART" id="SM00360">
    <property type="entry name" value="RRM"/>
    <property type="match status" value="2"/>
</dbReference>
<dbReference type="OrthoDB" id="277802at2759"/>
<dbReference type="InterPro" id="IPR000504">
    <property type="entry name" value="RRM_dom"/>
</dbReference>
<evidence type="ECO:0000256" key="3">
    <source>
        <dbReference type="ARBA" id="ARBA00022664"/>
    </source>
</evidence>
<evidence type="ECO:0000256" key="7">
    <source>
        <dbReference type="ARBA" id="ARBA00023187"/>
    </source>
</evidence>
<dbReference type="CDD" id="cd12246">
    <property type="entry name" value="RRM1_U1A_like"/>
    <property type="match status" value="1"/>
</dbReference>
<evidence type="ECO:0000256" key="9">
    <source>
        <dbReference type="ARBA" id="ARBA00023274"/>
    </source>
</evidence>
<evidence type="ECO:0000256" key="1">
    <source>
        <dbReference type="ARBA" id="ARBA00004123"/>
    </source>
</evidence>
<dbReference type="InterPro" id="IPR012677">
    <property type="entry name" value="Nucleotide-bd_a/b_plait_sf"/>
</dbReference>
<evidence type="ECO:0000313" key="13">
    <source>
        <dbReference type="EMBL" id="KAJ2776445.1"/>
    </source>
</evidence>
<feature type="compositionally biased region" description="Low complexity" evidence="11">
    <location>
        <begin position="149"/>
        <end position="179"/>
    </location>
</feature>
<dbReference type="Proteomes" id="UP001140217">
    <property type="component" value="Unassembled WGS sequence"/>
</dbReference>
<sequence>MASIPPNQTLYIRNLNDKIHKDTLKHTLYGLCVAYGRVLDIVALKTIKMRGQAFVVFDDITAAAAALRQLNGRQILGRPMHIEYALSKSNAAALNNGTLSGAKPHTHMSAAERKRLLGIIAPQDGAEKRRPADGERAEDGEPAAKRRNTQNSNNNSNTGEEGPGEDGPSPSSSSSPPSSSEDDDDDDDDDGVGPAAPSQNSTARDAATERPSNTLFVTNLPGSISDEQLVALFQQYAGFGGVRRIPGRSDMAFVDYAGADSAAAARSVLDGFRLSASHAMSVAFAQ</sequence>
<dbReference type="Pfam" id="PF00076">
    <property type="entry name" value="RRM_1"/>
    <property type="match status" value="2"/>
</dbReference>
<keyword evidence="6 10" id="KW-0694">RNA-binding</keyword>
<comment type="similarity">
    <text evidence="2">Belongs to the RRM U1 A/B'' family.</text>
</comment>
<keyword evidence="14" id="KW-1185">Reference proteome</keyword>
<evidence type="ECO:0000256" key="5">
    <source>
        <dbReference type="ARBA" id="ARBA00022737"/>
    </source>
</evidence>
<comment type="subcellular location">
    <subcellularLocation>
        <location evidence="1">Nucleus</location>
    </subcellularLocation>
</comment>
<dbReference type="GO" id="GO:0003723">
    <property type="term" value="F:RNA binding"/>
    <property type="evidence" value="ECO:0007669"/>
    <property type="project" value="UniProtKB-UniRule"/>
</dbReference>
<feature type="compositionally biased region" description="Acidic residues" evidence="11">
    <location>
        <begin position="180"/>
        <end position="191"/>
    </location>
</feature>
<evidence type="ECO:0000259" key="12">
    <source>
        <dbReference type="PROSITE" id="PS50102"/>
    </source>
</evidence>
<dbReference type="GO" id="GO:0005681">
    <property type="term" value="C:spliceosomal complex"/>
    <property type="evidence" value="ECO:0007669"/>
    <property type="project" value="UniProtKB-KW"/>
</dbReference>
<evidence type="ECO:0000256" key="4">
    <source>
        <dbReference type="ARBA" id="ARBA00022728"/>
    </source>
</evidence>
<dbReference type="PANTHER" id="PTHR10501">
    <property type="entry name" value="U1 SMALL NUCLEAR RIBONUCLEOPROTEIN A/U2 SMALL NUCLEAR RIBONUCLEOPROTEIN B"/>
    <property type="match status" value="1"/>
</dbReference>
<dbReference type="PROSITE" id="PS50102">
    <property type="entry name" value="RRM"/>
    <property type="match status" value="2"/>
</dbReference>
<dbReference type="AlphaFoldDB" id="A0A9W8H7V2"/>
<reference evidence="13" key="1">
    <citation type="submission" date="2022-07" db="EMBL/GenBank/DDBJ databases">
        <title>Phylogenomic reconstructions and comparative analyses of Kickxellomycotina fungi.</title>
        <authorList>
            <person name="Reynolds N.K."/>
            <person name="Stajich J.E."/>
            <person name="Barry K."/>
            <person name="Grigoriev I.V."/>
            <person name="Crous P."/>
            <person name="Smith M.E."/>
        </authorList>
    </citation>
    <scope>NUCLEOTIDE SEQUENCE</scope>
    <source>
        <strain evidence="13">NBRC 105414</strain>
    </source>
</reference>
<dbReference type="FunFam" id="3.30.70.330:FF:000039">
    <property type="entry name" value="U1 small nuclear ribonucleoprotein A"/>
    <property type="match status" value="1"/>
</dbReference>
<keyword evidence="9" id="KW-0687">Ribonucleoprotein</keyword>
<proteinExistence type="inferred from homology"/>
<keyword evidence="7" id="KW-0508">mRNA splicing</keyword>
<evidence type="ECO:0000256" key="11">
    <source>
        <dbReference type="SAM" id="MobiDB-lite"/>
    </source>
</evidence>
<keyword evidence="5" id="KW-0677">Repeat</keyword>
<dbReference type="SUPFAM" id="SSF54928">
    <property type="entry name" value="RNA-binding domain, RBD"/>
    <property type="match status" value="1"/>
</dbReference>
<dbReference type="GO" id="GO:0008380">
    <property type="term" value="P:RNA splicing"/>
    <property type="evidence" value="ECO:0007669"/>
    <property type="project" value="UniProtKB-KW"/>
</dbReference>
<dbReference type="GO" id="GO:0030532">
    <property type="term" value="C:small nuclear ribonucleoprotein complex"/>
    <property type="evidence" value="ECO:0007669"/>
    <property type="project" value="UniProtKB-ARBA"/>
</dbReference>
<feature type="domain" description="RRM" evidence="12">
    <location>
        <begin position="213"/>
        <end position="286"/>
    </location>
</feature>
<keyword evidence="4" id="KW-0747">Spliceosome</keyword>